<feature type="DNA-binding region" description="OmpR/PhoB-type" evidence="5">
    <location>
        <begin position="129"/>
        <end position="227"/>
    </location>
</feature>
<dbReference type="Gene3D" id="3.40.50.2300">
    <property type="match status" value="1"/>
</dbReference>
<dbReference type="EMBL" id="LSRP01000107">
    <property type="protein sequence ID" value="OJF93320.1"/>
    <property type="molecule type" value="Genomic_DNA"/>
</dbReference>
<dbReference type="CDD" id="cd00383">
    <property type="entry name" value="trans_reg_C"/>
    <property type="match status" value="1"/>
</dbReference>
<dbReference type="GO" id="GO:0005829">
    <property type="term" value="C:cytosol"/>
    <property type="evidence" value="ECO:0007669"/>
    <property type="project" value="TreeGrafter"/>
</dbReference>
<evidence type="ECO:0000259" key="6">
    <source>
        <dbReference type="PROSITE" id="PS50110"/>
    </source>
</evidence>
<dbReference type="GO" id="GO:0032993">
    <property type="term" value="C:protein-DNA complex"/>
    <property type="evidence" value="ECO:0007669"/>
    <property type="project" value="TreeGrafter"/>
</dbReference>
<dbReference type="SUPFAM" id="SSF52172">
    <property type="entry name" value="CheY-like"/>
    <property type="match status" value="1"/>
</dbReference>
<dbReference type="Gene3D" id="1.10.10.10">
    <property type="entry name" value="Winged helix-like DNA-binding domain superfamily/Winged helix DNA-binding domain"/>
    <property type="match status" value="1"/>
</dbReference>
<dbReference type="PANTHER" id="PTHR48111">
    <property type="entry name" value="REGULATOR OF RPOS"/>
    <property type="match status" value="1"/>
</dbReference>
<protein>
    <submittedName>
        <fullName evidence="8">Two-component system response regulator</fullName>
    </submittedName>
</protein>
<evidence type="ECO:0000256" key="1">
    <source>
        <dbReference type="ARBA" id="ARBA00022553"/>
    </source>
</evidence>
<evidence type="ECO:0000256" key="2">
    <source>
        <dbReference type="ARBA" id="ARBA00023012"/>
    </source>
</evidence>
<feature type="domain" description="OmpR/PhoB-type" evidence="7">
    <location>
        <begin position="129"/>
        <end position="227"/>
    </location>
</feature>
<dbReference type="PROSITE" id="PS51755">
    <property type="entry name" value="OMPR_PHOB"/>
    <property type="match status" value="1"/>
</dbReference>
<evidence type="ECO:0000313" key="9">
    <source>
        <dbReference type="Proteomes" id="UP000182661"/>
    </source>
</evidence>
<evidence type="ECO:0000256" key="5">
    <source>
        <dbReference type="PROSITE-ProRule" id="PRU01091"/>
    </source>
</evidence>
<dbReference type="InterPro" id="IPR001867">
    <property type="entry name" value="OmpR/PhoB-type_DNA-bd"/>
</dbReference>
<dbReference type="Proteomes" id="UP000182661">
    <property type="component" value="Unassembled WGS sequence"/>
</dbReference>
<dbReference type="SUPFAM" id="SSF46894">
    <property type="entry name" value="C-terminal effector domain of the bipartite response regulators"/>
    <property type="match status" value="1"/>
</dbReference>
<dbReference type="InterPro" id="IPR036388">
    <property type="entry name" value="WH-like_DNA-bd_sf"/>
</dbReference>
<keyword evidence="2" id="KW-0902">Two-component regulatory system</keyword>
<evidence type="ECO:0000256" key="3">
    <source>
        <dbReference type="ARBA" id="ARBA00023125"/>
    </source>
</evidence>
<dbReference type="SMART" id="SM00862">
    <property type="entry name" value="Trans_reg_C"/>
    <property type="match status" value="1"/>
</dbReference>
<evidence type="ECO:0000256" key="4">
    <source>
        <dbReference type="PROSITE-ProRule" id="PRU00169"/>
    </source>
</evidence>
<dbReference type="Pfam" id="PF00486">
    <property type="entry name" value="Trans_reg_C"/>
    <property type="match status" value="1"/>
</dbReference>
<evidence type="ECO:0000313" key="8">
    <source>
        <dbReference type="EMBL" id="OJF93320.1"/>
    </source>
</evidence>
<dbReference type="InterPro" id="IPR039420">
    <property type="entry name" value="WalR-like"/>
</dbReference>
<keyword evidence="1" id="KW-0597">Phosphoprotein</keyword>
<dbReference type="InterPro" id="IPR016032">
    <property type="entry name" value="Sig_transdc_resp-reg_C-effctor"/>
</dbReference>
<dbReference type="PROSITE" id="PS50110">
    <property type="entry name" value="RESPONSE_REGULATORY"/>
    <property type="match status" value="1"/>
</dbReference>
<proteinExistence type="predicted"/>
<reference evidence="8 9" key="1">
    <citation type="submission" date="2016-02" db="EMBL/GenBank/DDBJ databases">
        <title>Genome sequencing of a beta-galactosidase producing bacteria Rhizobium sp. 59.</title>
        <authorList>
            <person name="Wang D."/>
            <person name="Kot W."/>
            <person name="Qin Y."/>
            <person name="Hansen L."/>
            <person name="Naqvi K."/>
            <person name="Rensing C."/>
        </authorList>
    </citation>
    <scope>NUCLEOTIDE SEQUENCE [LARGE SCALE GENOMIC DNA]</scope>
    <source>
        <strain evidence="8 9">59</strain>
    </source>
</reference>
<dbReference type="PANTHER" id="PTHR48111:SF40">
    <property type="entry name" value="PHOSPHATE REGULON TRANSCRIPTIONAL REGULATORY PROTEIN PHOB"/>
    <property type="match status" value="1"/>
</dbReference>
<dbReference type="GO" id="GO:0000156">
    <property type="term" value="F:phosphorelay response regulator activity"/>
    <property type="evidence" value="ECO:0007669"/>
    <property type="project" value="TreeGrafter"/>
</dbReference>
<keyword evidence="9" id="KW-1185">Reference proteome</keyword>
<keyword evidence="3 5" id="KW-0238">DNA-binding</keyword>
<dbReference type="InterPro" id="IPR001789">
    <property type="entry name" value="Sig_transdc_resp-reg_receiver"/>
</dbReference>
<dbReference type="GO" id="GO:0000976">
    <property type="term" value="F:transcription cis-regulatory region binding"/>
    <property type="evidence" value="ECO:0007669"/>
    <property type="project" value="TreeGrafter"/>
</dbReference>
<dbReference type="SMART" id="SM00448">
    <property type="entry name" value="REC"/>
    <property type="match status" value="1"/>
</dbReference>
<comment type="caution">
    <text evidence="8">The sequence shown here is derived from an EMBL/GenBank/DDBJ whole genome shotgun (WGS) entry which is preliminary data.</text>
</comment>
<dbReference type="RefSeq" id="WP_071834459.1">
    <property type="nucleotide sequence ID" value="NZ_LSRP01000107.1"/>
</dbReference>
<dbReference type="Gene3D" id="6.10.250.690">
    <property type="match status" value="1"/>
</dbReference>
<dbReference type="GO" id="GO:0006355">
    <property type="term" value="P:regulation of DNA-templated transcription"/>
    <property type="evidence" value="ECO:0007669"/>
    <property type="project" value="InterPro"/>
</dbReference>
<dbReference type="AlphaFoldDB" id="A0A657LNE2"/>
<dbReference type="Pfam" id="PF00072">
    <property type="entry name" value="Response_reg"/>
    <property type="match status" value="1"/>
</dbReference>
<gene>
    <name evidence="8" type="ORF">AX760_04725</name>
</gene>
<organism evidence="8 9">
    <name type="scientific">Pararhizobium antarcticum</name>
    <dbReference type="NCBI Taxonomy" id="1798805"/>
    <lineage>
        <taxon>Bacteria</taxon>
        <taxon>Pseudomonadati</taxon>
        <taxon>Pseudomonadota</taxon>
        <taxon>Alphaproteobacteria</taxon>
        <taxon>Hyphomicrobiales</taxon>
        <taxon>Rhizobiaceae</taxon>
        <taxon>Rhizobium/Agrobacterium group</taxon>
        <taxon>Pararhizobium</taxon>
    </lineage>
</organism>
<evidence type="ECO:0000259" key="7">
    <source>
        <dbReference type="PROSITE" id="PS51755"/>
    </source>
</evidence>
<name>A0A657LNE2_9HYPH</name>
<feature type="domain" description="Response regulatory" evidence="6">
    <location>
        <begin position="4"/>
        <end position="120"/>
    </location>
</feature>
<dbReference type="OrthoDB" id="8395155at2"/>
<dbReference type="InterPro" id="IPR011006">
    <property type="entry name" value="CheY-like_superfamily"/>
</dbReference>
<sequence>MGASVVVADGDETLRVLLQRALAVEGFAVTLLSSAAEVDRRLGIGVPDVLVLNSVLAGMSGIDMCHALRTTAATHRLPIILLVAGDDLDAARAGLTAGADDCITKPFSALELVARVKNLLRRVNPALLDPMIKVGDIVLDRQAHRVHRRKKEVRLGPTEFKLLEFLMRAPGRVYSRSEIRLSLWGDDATVDERAVDVHINRLRKGIGLGKTDTVIRTVRGAGYALGDR</sequence>
<comment type="caution">
    <text evidence="4">Lacks conserved residue(s) required for the propagation of feature annotation.</text>
</comment>
<accession>A0A657LNE2</accession>